<reference evidence="1" key="1">
    <citation type="journal article" date="2020" name="Fungal Divers.">
        <title>Resolving the Mortierellaceae phylogeny through synthesis of multi-gene phylogenetics and phylogenomics.</title>
        <authorList>
            <person name="Vandepol N."/>
            <person name="Liber J."/>
            <person name="Desiro A."/>
            <person name="Na H."/>
            <person name="Kennedy M."/>
            <person name="Barry K."/>
            <person name="Grigoriev I.V."/>
            <person name="Miller A.N."/>
            <person name="O'Donnell K."/>
            <person name="Stajich J.E."/>
            <person name="Bonito G."/>
        </authorList>
    </citation>
    <scope>NUCLEOTIDE SEQUENCE</scope>
    <source>
        <strain evidence="1">NVP1</strain>
    </source>
</reference>
<evidence type="ECO:0008006" key="3">
    <source>
        <dbReference type="Google" id="ProtNLM"/>
    </source>
</evidence>
<accession>A0A9P5VKX2</accession>
<keyword evidence="2" id="KW-1185">Reference proteome</keyword>
<sequence>MDTINSSNNPRTTAGTSATADALAMPEIVAAIAQHIHQSRHVATACLVSKAWNTLWTPILWRDLDFDRKEDTLPHEFDRQGQWVRNLTFDLAKDVHFALFEPHCRVLQGLNLGSCEITTEKLLPYLKHLSPTLRWLELESYAIEARSLFPVLSTHLHGLEYLNFSFPSYKGPSVLHIDALLQLLYSCPSLKEIELMGVNLAIEIEDPNILTDLDSADSHQQQPTNIITDKNGRLEFLTLESCVLSDTALTIILTLTSHLKSLIIARVRSLTDMGIQQIPALCPQVSSLALTNCPQLEPDTFSRLFMDKKEVWQLRYVDLAMSNIDDTALGVLVRDQGDFIEFLAIGRCQKITDAGVEAILRHCRRLESLSLYGLVQTTAAIMNGPQDRWACWRTLERLDIRKLGVVDLEFRYAEDDPRIARNRAAFAQIKHRVQQLPQLRKLAVGIFGLHAELLQGFGAQVRLDTLNLRGLDPRGMGGEELEVFRANYPGLKRLILHQGSLSHDTVLIPTLTRAGIAVIEGESHLWQ</sequence>
<dbReference type="GO" id="GO:0019005">
    <property type="term" value="C:SCF ubiquitin ligase complex"/>
    <property type="evidence" value="ECO:0007669"/>
    <property type="project" value="TreeGrafter"/>
</dbReference>
<proteinExistence type="predicted"/>
<evidence type="ECO:0000313" key="1">
    <source>
        <dbReference type="EMBL" id="KAF9329845.1"/>
    </source>
</evidence>
<dbReference type="Gene3D" id="3.80.10.10">
    <property type="entry name" value="Ribonuclease Inhibitor"/>
    <property type="match status" value="2"/>
</dbReference>
<dbReference type="AlphaFoldDB" id="A0A9P5VKX2"/>
<dbReference type="PANTHER" id="PTHR13318:SF190">
    <property type="entry name" value="PARTNER OF PAIRED, ISOFORM B"/>
    <property type="match status" value="1"/>
</dbReference>
<name>A0A9P5VKX2_9FUNG</name>
<organism evidence="1 2">
    <name type="scientific">Podila minutissima</name>
    <dbReference type="NCBI Taxonomy" id="64525"/>
    <lineage>
        <taxon>Eukaryota</taxon>
        <taxon>Fungi</taxon>
        <taxon>Fungi incertae sedis</taxon>
        <taxon>Mucoromycota</taxon>
        <taxon>Mortierellomycotina</taxon>
        <taxon>Mortierellomycetes</taxon>
        <taxon>Mortierellales</taxon>
        <taxon>Mortierellaceae</taxon>
        <taxon>Podila</taxon>
    </lineage>
</organism>
<dbReference type="GO" id="GO:0031146">
    <property type="term" value="P:SCF-dependent proteasomal ubiquitin-dependent protein catabolic process"/>
    <property type="evidence" value="ECO:0007669"/>
    <property type="project" value="TreeGrafter"/>
</dbReference>
<dbReference type="SUPFAM" id="SSF52047">
    <property type="entry name" value="RNI-like"/>
    <property type="match status" value="1"/>
</dbReference>
<dbReference type="PANTHER" id="PTHR13318">
    <property type="entry name" value="PARTNER OF PAIRED, ISOFORM B-RELATED"/>
    <property type="match status" value="1"/>
</dbReference>
<gene>
    <name evidence="1" type="ORF">BG006_007132</name>
</gene>
<dbReference type="EMBL" id="JAAAUY010000443">
    <property type="protein sequence ID" value="KAF9329845.1"/>
    <property type="molecule type" value="Genomic_DNA"/>
</dbReference>
<dbReference type="InterPro" id="IPR032675">
    <property type="entry name" value="LRR_dom_sf"/>
</dbReference>
<evidence type="ECO:0000313" key="2">
    <source>
        <dbReference type="Proteomes" id="UP000696485"/>
    </source>
</evidence>
<comment type="caution">
    <text evidence="1">The sequence shown here is derived from an EMBL/GenBank/DDBJ whole genome shotgun (WGS) entry which is preliminary data.</text>
</comment>
<dbReference type="Proteomes" id="UP000696485">
    <property type="component" value="Unassembled WGS sequence"/>
</dbReference>
<protein>
    <recommendedName>
        <fullName evidence="3">F-box domain-containing protein</fullName>
    </recommendedName>
</protein>